<evidence type="ECO:0000313" key="1">
    <source>
        <dbReference type="EMBL" id="MFD2158004.1"/>
    </source>
</evidence>
<gene>
    <name evidence="1" type="ORF">ACFSW8_03730</name>
</gene>
<sequence length="168" mass="18815">MKNKIENALSKLVGKNMVASGYAGLQWFLFGEKKVVIAHDGKKKENAEYSLNVSTSWRIRGANGVVTGSQDYFHPPGDINEDFDYDSFNPVEEENRTEAALKGLFNTGEMHTINRISGDECGSLFISFESGYVLEVIPMDSVDQEHWRFFAYESSEAHFVITGTGVEE</sequence>
<proteinExistence type="predicted"/>
<comment type="caution">
    <text evidence="1">The sequence shown here is derived from an EMBL/GenBank/DDBJ whole genome shotgun (WGS) entry which is preliminary data.</text>
</comment>
<accession>A0ABW4Z7W2</accession>
<name>A0ABW4Z7W2_9BACT</name>
<evidence type="ECO:0000313" key="2">
    <source>
        <dbReference type="Proteomes" id="UP001597389"/>
    </source>
</evidence>
<organism evidence="1 2">
    <name type="scientific">Rubritalea tangerina</name>
    <dbReference type="NCBI Taxonomy" id="430798"/>
    <lineage>
        <taxon>Bacteria</taxon>
        <taxon>Pseudomonadati</taxon>
        <taxon>Verrucomicrobiota</taxon>
        <taxon>Verrucomicrobiia</taxon>
        <taxon>Verrucomicrobiales</taxon>
        <taxon>Rubritaleaceae</taxon>
        <taxon>Rubritalea</taxon>
    </lineage>
</organism>
<dbReference type="EMBL" id="JBHUJB010000017">
    <property type="protein sequence ID" value="MFD2158004.1"/>
    <property type="molecule type" value="Genomic_DNA"/>
</dbReference>
<keyword evidence="2" id="KW-1185">Reference proteome</keyword>
<protein>
    <submittedName>
        <fullName evidence="1">Uncharacterized protein</fullName>
    </submittedName>
</protein>
<dbReference type="RefSeq" id="WP_377090690.1">
    <property type="nucleotide sequence ID" value="NZ_JBHSJL010000014.1"/>
</dbReference>
<dbReference type="Proteomes" id="UP001597389">
    <property type="component" value="Unassembled WGS sequence"/>
</dbReference>
<reference evidence="2" key="1">
    <citation type="journal article" date="2019" name="Int. J. Syst. Evol. Microbiol.">
        <title>The Global Catalogue of Microorganisms (GCM) 10K type strain sequencing project: providing services to taxonomists for standard genome sequencing and annotation.</title>
        <authorList>
            <consortium name="The Broad Institute Genomics Platform"/>
            <consortium name="The Broad Institute Genome Sequencing Center for Infectious Disease"/>
            <person name="Wu L."/>
            <person name="Ma J."/>
        </authorList>
    </citation>
    <scope>NUCLEOTIDE SEQUENCE [LARGE SCALE GENOMIC DNA]</scope>
    <source>
        <strain evidence="2">CCUG 57942</strain>
    </source>
</reference>